<gene>
    <name evidence="2" type="ORF">JD108_19060</name>
    <name evidence="3" type="ORF">KDJ56_18995</name>
</gene>
<evidence type="ECO:0000313" key="3">
    <source>
        <dbReference type="EMBL" id="QUO41019.1"/>
    </source>
</evidence>
<dbReference type="Proteomes" id="UP000595847">
    <property type="component" value="Chromosome"/>
</dbReference>
<keyword evidence="5" id="KW-1185">Reference proteome</keyword>
<dbReference type="InterPro" id="IPR002881">
    <property type="entry name" value="DUF58"/>
</dbReference>
<dbReference type="AlphaFoldDB" id="A0A7T5JNE5"/>
<dbReference type="Pfam" id="PF01882">
    <property type="entry name" value="DUF58"/>
    <property type="match status" value="1"/>
</dbReference>
<dbReference type="SUPFAM" id="SSF53300">
    <property type="entry name" value="vWA-like"/>
    <property type="match status" value="1"/>
</dbReference>
<reference evidence="2 4" key="1">
    <citation type="submission" date="2020-12" db="EMBL/GenBank/DDBJ databases">
        <title>strain FJAT-54423T represents a novel species of the genus Brevibacillus.</title>
        <authorList>
            <person name="Tang R."/>
        </authorList>
    </citation>
    <scope>NUCLEOTIDE SEQUENCE [LARGE SCALE GENOMIC DNA]</scope>
    <source>
        <strain evidence="2 4">FJAT-54423</strain>
    </source>
</reference>
<protein>
    <submittedName>
        <fullName evidence="2">DUF58 domain-containing protein</fullName>
    </submittedName>
</protein>
<organism evidence="2 4">
    <name type="scientific">Brevibacillus composti</name>
    <dbReference type="NCBI Taxonomy" id="2796470"/>
    <lineage>
        <taxon>Bacteria</taxon>
        <taxon>Bacillati</taxon>
        <taxon>Bacillota</taxon>
        <taxon>Bacilli</taxon>
        <taxon>Bacillales</taxon>
        <taxon>Paenibacillaceae</taxon>
        <taxon>Brevibacillus</taxon>
    </lineage>
</organism>
<proteinExistence type="predicted"/>
<evidence type="ECO:0000313" key="5">
    <source>
        <dbReference type="Proteomes" id="UP000677234"/>
    </source>
</evidence>
<evidence type="ECO:0000259" key="1">
    <source>
        <dbReference type="Pfam" id="PF01882"/>
    </source>
</evidence>
<dbReference type="EMBL" id="CP073708">
    <property type="protein sequence ID" value="QUO41019.1"/>
    <property type="molecule type" value="Genomic_DNA"/>
</dbReference>
<dbReference type="InterPro" id="IPR036465">
    <property type="entry name" value="vWFA_dom_sf"/>
</dbReference>
<dbReference type="EMBL" id="CP066308">
    <property type="protein sequence ID" value="QQE73935.1"/>
    <property type="molecule type" value="Genomic_DNA"/>
</dbReference>
<sequence>MSGHLLDPAWLSRLERMQVLSRRMASGTQAGKRRSRQTGSSLEFADYRAYAPGDDLRQLDWNAYGRSGKLFVKKFLDEQELHVTLYIDCSTSMAYGEPSKLERAVQLAAALGYISLCHLDYVSVYAFDQEIVASLRNLQGKNKAAQLFQFLSSLTAGRAGDLEKALRAPGAVHGKPGISLILSDFLFDAGYEAGIAYLQATRQDVTLVQLLSPEEREPVYQGELRLIDSETRQGKEISVTRGLIDEYRKAVRDYQAELAQFAYRRGMAVLDVQTQMPLEDVVFRVFRQAGMIR</sequence>
<reference evidence="3" key="2">
    <citation type="submission" date="2021-04" db="EMBL/GenBank/DDBJ databases">
        <title>Brevibacillus composti FJAT-54423, complete genome.</title>
        <authorList>
            <person name="Tang R."/>
        </authorList>
    </citation>
    <scope>NUCLEOTIDE SEQUENCE</scope>
    <source>
        <strain evidence="3">FJAT-54424</strain>
    </source>
</reference>
<evidence type="ECO:0000313" key="2">
    <source>
        <dbReference type="EMBL" id="QQE73935.1"/>
    </source>
</evidence>
<dbReference type="Proteomes" id="UP000677234">
    <property type="component" value="Chromosome"/>
</dbReference>
<dbReference type="PANTHER" id="PTHR33608:SF7">
    <property type="entry name" value="DUF58 DOMAIN-CONTAINING PROTEIN"/>
    <property type="match status" value="1"/>
</dbReference>
<feature type="domain" description="DUF58" evidence="1">
    <location>
        <begin position="46"/>
        <end position="255"/>
    </location>
</feature>
<name>A0A7T5JNE5_9BACL</name>
<dbReference type="PANTHER" id="PTHR33608">
    <property type="entry name" value="BLL2464 PROTEIN"/>
    <property type="match status" value="1"/>
</dbReference>
<accession>A0A7T5JNE5</accession>
<dbReference type="RefSeq" id="WP_198827531.1">
    <property type="nucleotide sequence ID" value="NZ_CP066308.1"/>
</dbReference>
<evidence type="ECO:0000313" key="4">
    <source>
        <dbReference type="Proteomes" id="UP000595847"/>
    </source>
</evidence>
<dbReference type="KEGG" id="bcop:JD108_19060"/>